<dbReference type="EMBL" id="KR029589">
    <property type="protein sequence ID" value="AKH47243.1"/>
    <property type="molecule type" value="Genomic_DNA"/>
</dbReference>
<evidence type="ECO:0000313" key="1">
    <source>
        <dbReference type="EMBL" id="AKH47243.1"/>
    </source>
</evidence>
<protein>
    <submittedName>
        <fullName evidence="1">Uncharacterized protein</fullName>
    </submittedName>
</protein>
<sequence>MAGGMHPLPPARPEVCPMTTQEQWRLARLVQRVYAEGDMAVVLTLLAYDFRQWCNGREPSPVDPA</sequence>
<organism evidence="1">
    <name type="scientific">uncultured marine virus</name>
    <dbReference type="NCBI Taxonomy" id="186617"/>
    <lineage>
        <taxon>Viruses</taxon>
        <taxon>environmental samples</taxon>
    </lineage>
</organism>
<reference evidence="1" key="2">
    <citation type="submission" date="2015-03" db="EMBL/GenBank/DDBJ databases">
        <authorList>
            <person name="Chow C.-E.T."/>
            <person name="Winget D.M."/>
            <person name="White R.A.III."/>
            <person name="Hallam S.J."/>
            <person name="Suttle C.A."/>
        </authorList>
    </citation>
    <scope>NUCLEOTIDE SEQUENCE</scope>
    <source>
        <strain evidence="1">Anoxic2_5</strain>
    </source>
</reference>
<reference evidence="1" key="1">
    <citation type="journal article" date="2015" name="Front. Microbiol.">
        <title>Combining genomic sequencing methods to explore viral diversity and reveal potential virus-host interactions.</title>
        <authorList>
            <person name="Chow C.E."/>
            <person name="Winget D.M."/>
            <person name="White R.A.III."/>
            <person name="Hallam S.J."/>
            <person name="Suttle C.A."/>
        </authorList>
    </citation>
    <scope>NUCLEOTIDE SEQUENCE</scope>
    <source>
        <strain evidence="1">Anoxic2_5</strain>
    </source>
</reference>
<accession>A0A0F7L6Q3</accession>
<name>A0A0F7L6Q3_9VIRU</name>
<proteinExistence type="predicted"/>